<feature type="domain" description="Tetrapyrrole methylase" evidence="7">
    <location>
        <begin position="12"/>
        <end position="211"/>
    </location>
</feature>
<dbReference type="PANTHER" id="PTHR46111:SF1">
    <property type="entry name" value="RIBOSOMAL RNA SMALL SUBUNIT METHYLTRANSFERASE I"/>
    <property type="match status" value="1"/>
</dbReference>
<evidence type="ECO:0000259" key="7">
    <source>
        <dbReference type="Pfam" id="PF00590"/>
    </source>
</evidence>
<dbReference type="OrthoDB" id="9809084at2"/>
<comment type="caution">
    <text evidence="9">The sequence shown here is derived from an EMBL/GenBank/DDBJ whole genome shotgun (WGS) entry which is preliminary data.</text>
</comment>
<comment type="function">
    <text evidence="6">Catalyzes the 2'-O-methylation of the ribose of cytidine 1402 (C1402) in 16S rRNA.</text>
</comment>
<dbReference type="HAMAP" id="MF_01877">
    <property type="entry name" value="16SrRNA_methyltr_I"/>
    <property type="match status" value="1"/>
</dbReference>
<dbReference type="InterPro" id="IPR008189">
    <property type="entry name" value="rRNA_ssu_MeTfrase_I"/>
</dbReference>
<dbReference type="NCBIfam" id="TIGR00096">
    <property type="entry name" value="16S rRNA (cytidine(1402)-2'-O)-methyltransferase"/>
    <property type="match status" value="1"/>
</dbReference>
<dbReference type="CDD" id="cd11648">
    <property type="entry name" value="RsmI"/>
    <property type="match status" value="1"/>
</dbReference>
<keyword evidence="5 6" id="KW-0949">S-adenosyl-L-methionine</keyword>
<reference evidence="9 10" key="1">
    <citation type="submission" date="2015-11" db="EMBL/GenBank/DDBJ databases">
        <title>Genomic analysis of 38 Legionella species identifies large and diverse effector repertoires.</title>
        <authorList>
            <person name="Burstein D."/>
            <person name="Amaro F."/>
            <person name="Zusman T."/>
            <person name="Lifshitz Z."/>
            <person name="Cohen O."/>
            <person name="Gilbert J.A."/>
            <person name="Pupko T."/>
            <person name="Shuman H.A."/>
            <person name="Segal G."/>
        </authorList>
    </citation>
    <scope>NUCLEOTIDE SEQUENCE [LARGE SCALE GENOMIC DNA]</scope>
    <source>
        <strain evidence="9 10">ATCC 49506</strain>
    </source>
</reference>
<dbReference type="Gene3D" id="3.40.1010.10">
    <property type="entry name" value="Cobalt-precorrin-4 Transmethylase, Domain 1"/>
    <property type="match status" value="1"/>
</dbReference>
<evidence type="ECO:0000313" key="10">
    <source>
        <dbReference type="Proteomes" id="UP000054725"/>
    </source>
</evidence>
<dbReference type="InterPro" id="IPR014776">
    <property type="entry name" value="4pyrrole_Mease_sub2"/>
</dbReference>
<dbReference type="PATRIC" id="fig|45070.6.peg.1520"/>
<dbReference type="InterPro" id="IPR035996">
    <property type="entry name" value="4pyrrol_Methylase_sf"/>
</dbReference>
<dbReference type="Pfam" id="PF00590">
    <property type="entry name" value="TP_methylase"/>
    <property type="match status" value="1"/>
</dbReference>
<organism evidence="9 10">
    <name type="scientific">Legionella nautarum</name>
    <dbReference type="NCBI Taxonomy" id="45070"/>
    <lineage>
        <taxon>Bacteria</taxon>
        <taxon>Pseudomonadati</taxon>
        <taxon>Pseudomonadota</taxon>
        <taxon>Gammaproteobacteria</taxon>
        <taxon>Legionellales</taxon>
        <taxon>Legionellaceae</taxon>
        <taxon>Legionella</taxon>
    </lineage>
</organism>
<comment type="subcellular location">
    <subcellularLocation>
        <location evidence="6">Cytoplasm</location>
    </subcellularLocation>
</comment>
<dbReference type="EC" id="2.1.1.198" evidence="6"/>
<keyword evidence="2 6" id="KW-0698">rRNA processing</keyword>
<evidence type="ECO:0000256" key="2">
    <source>
        <dbReference type="ARBA" id="ARBA00022552"/>
    </source>
</evidence>
<proteinExistence type="inferred from homology"/>
<keyword evidence="1 6" id="KW-0963">Cytoplasm</keyword>
<sequence length="284" mass="31233">MVKTSATSVGILYIVATPIGNRDDISLRALATLKSVDAILAEDTRYSGQLLSALGIHKPLFSLHSHNEANKSEAIIEALQQGKSFALISDAGTPLISDPGFPLVRLAHEQQIQVVPIPGACALITALSAAGVACDSFTFIGFLPAKQMARRTKLESLRQSAHTIVFYESTHRILDSLDDLIEVYGQNYEFVVAKELTKTFERFIGGTGQEIKNWFLAEEAHTKGEFVFILPAQPEEDKTNQQEKDLLLLLLNEVALKQAVKIASLITKKNKNELYKLALELTKD</sequence>
<gene>
    <name evidence="6" type="primary">rsmI</name>
    <name evidence="9" type="ORF">Lnau_1452</name>
</gene>
<dbReference type="GO" id="GO:0005737">
    <property type="term" value="C:cytoplasm"/>
    <property type="evidence" value="ECO:0007669"/>
    <property type="project" value="UniProtKB-SubCell"/>
</dbReference>
<dbReference type="RefSeq" id="WP_058504457.1">
    <property type="nucleotide sequence ID" value="NZ_CAAAIF010000011.1"/>
</dbReference>
<dbReference type="PANTHER" id="PTHR46111">
    <property type="entry name" value="RIBOSOMAL RNA SMALL SUBUNIT METHYLTRANSFERASE I"/>
    <property type="match status" value="1"/>
</dbReference>
<dbReference type="STRING" id="45070.Lnau_1452"/>
<evidence type="ECO:0000256" key="1">
    <source>
        <dbReference type="ARBA" id="ARBA00022490"/>
    </source>
</evidence>
<dbReference type="EMBL" id="LNYO01000013">
    <property type="protein sequence ID" value="KTD36468.1"/>
    <property type="molecule type" value="Genomic_DNA"/>
</dbReference>
<dbReference type="Gene3D" id="3.30.950.10">
    <property type="entry name" value="Methyltransferase, Cobalt-precorrin-4 Transmethylase, Domain 2"/>
    <property type="match status" value="1"/>
</dbReference>
<comment type="catalytic activity">
    <reaction evidence="6">
        <text>cytidine(1402) in 16S rRNA + S-adenosyl-L-methionine = 2'-O-methylcytidine(1402) in 16S rRNA + S-adenosyl-L-homocysteine + H(+)</text>
        <dbReference type="Rhea" id="RHEA:42924"/>
        <dbReference type="Rhea" id="RHEA-COMP:10285"/>
        <dbReference type="Rhea" id="RHEA-COMP:10286"/>
        <dbReference type="ChEBI" id="CHEBI:15378"/>
        <dbReference type="ChEBI" id="CHEBI:57856"/>
        <dbReference type="ChEBI" id="CHEBI:59789"/>
        <dbReference type="ChEBI" id="CHEBI:74495"/>
        <dbReference type="ChEBI" id="CHEBI:82748"/>
        <dbReference type="EC" id="2.1.1.198"/>
    </reaction>
</comment>
<keyword evidence="4 6" id="KW-0808">Transferase</keyword>
<dbReference type="Proteomes" id="UP000054725">
    <property type="component" value="Unassembled WGS sequence"/>
</dbReference>
<evidence type="ECO:0000313" key="9">
    <source>
        <dbReference type="EMBL" id="KTD36468.1"/>
    </source>
</evidence>
<evidence type="ECO:0000256" key="6">
    <source>
        <dbReference type="HAMAP-Rule" id="MF_01877"/>
    </source>
</evidence>
<evidence type="ECO:0000256" key="3">
    <source>
        <dbReference type="ARBA" id="ARBA00022603"/>
    </source>
</evidence>
<dbReference type="InterPro" id="IPR018063">
    <property type="entry name" value="SAM_MeTrfase_RsmI_CS"/>
</dbReference>
<accession>A0A0W0WW12</accession>
<dbReference type="AlphaFoldDB" id="A0A0W0WW12"/>
<dbReference type="Pfam" id="PF23016">
    <property type="entry name" value="RsmI_C"/>
    <property type="match status" value="1"/>
</dbReference>
<dbReference type="InterPro" id="IPR053910">
    <property type="entry name" value="RsmI_HTH"/>
</dbReference>
<dbReference type="FunFam" id="3.30.950.10:FF:000002">
    <property type="entry name" value="Ribosomal RNA small subunit methyltransferase I"/>
    <property type="match status" value="1"/>
</dbReference>
<keyword evidence="3 6" id="KW-0489">Methyltransferase</keyword>
<dbReference type="FunFam" id="3.40.1010.10:FF:000007">
    <property type="entry name" value="Ribosomal RNA small subunit methyltransferase I"/>
    <property type="match status" value="1"/>
</dbReference>
<keyword evidence="10" id="KW-1185">Reference proteome</keyword>
<dbReference type="InterPro" id="IPR014777">
    <property type="entry name" value="4pyrrole_Mease_sub1"/>
</dbReference>
<dbReference type="InterPro" id="IPR000878">
    <property type="entry name" value="4pyrrol_Mease"/>
</dbReference>
<evidence type="ECO:0000256" key="4">
    <source>
        <dbReference type="ARBA" id="ARBA00022679"/>
    </source>
</evidence>
<name>A0A0W0WW12_9GAMM</name>
<evidence type="ECO:0000256" key="5">
    <source>
        <dbReference type="ARBA" id="ARBA00022691"/>
    </source>
</evidence>
<dbReference type="PROSITE" id="PS01296">
    <property type="entry name" value="RSMI"/>
    <property type="match status" value="1"/>
</dbReference>
<dbReference type="SUPFAM" id="SSF53790">
    <property type="entry name" value="Tetrapyrrole methylase"/>
    <property type="match status" value="1"/>
</dbReference>
<comment type="similarity">
    <text evidence="6">Belongs to the methyltransferase superfamily. RsmI family.</text>
</comment>
<feature type="domain" description="RsmI HTH" evidence="8">
    <location>
        <begin position="245"/>
        <end position="281"/>
    </location>
</feature>
<dbReference type="GO" id="GO:0070677">
    <property type="term" value="F:rRNA (cytosine-2'-O-)-methyltransferase activity"/>
    <property type="evidence" value="ECO:0007669"/>
    <property type="project" value="UniProtKB-UniRule"/>
</dbReference>
<evidence type="ECO:0000259" key="8">
    <source>
        <dbReference type="Pfam" id="PF23016"/>
    </source>
</evidence>
<dbReference type="PIRSF" id="PIRSF005917">
    <property type="entry name" value="MTase_YraL"/>
    <property type="match status" value="1"/>
</dbReference>
<protein>
    <recommendedName>
        <fullName evidence="6">Ribosomal RNA small subunit methyltransferase I</fullName>
        <ecNumber evidence="6">2.1.1.198</ecNumber>
    </recommendedName>
    <alternativeName>
        <fullName evidence="6">16S rRNA 2'-O-ribose C1402 methyltransferase</fullName>
    </alternativeName>
    <alternativeName>
        <fullName evidence="6">rRNA (cytidine-2'-O-)-methyltransferase RsmI</fullName>
    </alternativeName>
</protein>